<dbReference type="InterPro" id="IPR008266">
    <property type="entry name" value="Tyr_kinase_AS"/>
</dbReference>
<dbReference type="EMBL" id="CP065856">
    <property type="protein sequence ID" value="QPV62443.1"/>
    <property type="molecule type" value="Genomic_DNA"/>
</dbReference>
<dbReference type="GO" id="GO:0005524">
    <property type="term" value="F:ATP binding"/>
    <property type="evidence" value="ECO:0007669"/>
    <property type="project" value="InterPro"/>
</dbReference>
<dbReference type="Pfam" id="PF01636">
    <property type="entry name" value="APH"/>
    <property type="match status" value="1"/>
</dbReference>
<name>A0A7T3KUZ5_9EURY</name>
<keyword evidence="2" id="KW-0808">Transferase</keyword>
<evidence type="ECO:0000259" key="1">
    <source>
        <dbReference type="PROSITE" id="PS50011"/>
    </source>
</evidence>
<dbReference type="InterPro" id="IPR002575">
    <property type="entry name" value="Aminoglycoside_PTrfase"/>
</dbReference>
<protein>
    <submittedName>
        <fullName evidence="2">Aminoglycoside phosphotransferase family protein</fullName>
    </submittedName>
</protein>
<evidence type="ECO:0000313" key="2">
    <source>
        <dbReference type="EMBL" id="QPV62443.1"/>
    </source>
</evidence>
<dbReference type="Gene3D" id="3.30.200.20">
    <property type="entry name" value="Phosphorylase Kinase, domain 1"/>
    <property type="match status" value="1"/>
</dbReference>
<dbReference type="KEGG" id="hlt:I7X12_17150"/>
<dbReference type="SUPFAM" id="SSF56112">
    <property type="entry name" value="Protein kinase-like (PK-like)"/>
    <property type="match status" value="1"/>
</dbReference>
<dbReference type="InterPro" id="IPR000719">
    <property type="entry name" value="Prot_kinase_dom"/>
</dbReference>
<dbReference type="PROSITE" id="PS00109">
    <property type="entry name" value="PROTEIN_KINASE_TYR"/>
    <property type="match status" value="1"/>
</dbReference>
<organism evidence="2 3">
    <name type="scientific">Halosimplex litoreum</name>
    <dbReference type="NCBI Taxonomy" id="1198301"/>
    <lineage>
        <taxon>Archaea</taxon>
        <taxon>Methanobacteriati</taxon>
        <taxon>Methanobacteriota</taxon>
        <taxon>Stenosarchaea group</taxon>
        <taxon>Halobacteria</taxon>
        <taxon>Halobacteriales</taxon>
        <taxon>Haloarculaceae</taxon>
        <taxon>Halosimplex</taxon>
    </lineage>
</organism>
<reference evidence="2 3" key="1">
    <citation type="submission" date="2020-12" db="EMBL/GenBank/DDBJ databases">
        <title>Halosimplex halophilum sp. nov. and Halosimplex salinum sp. nov., two new members of the genus Halosimplex.</title>
        <authorList>
            <person name="Cui H.L."/>
        </authorList>
    </citation>
    <scope>NUCLEOTIDE SEQUENCE [LARGE SCALE GENOMIC DNA]</scope>
    <source>
        <strain evidence="2 3">YGH94</strain>
    </source>
</reference>
<sequence length="342" mass="37557">MRLDADNAVAYLRESGVIPADASAAVEPLGGGVSNAVIRVSWADDAVVAKQPFPDLDVAEQWPADVARVHNEAAAARVYGDVATAVDDRGIHVPGVRFEDSAEHVIVLDAAPPSAETWKADLLAGEVDPEIATRLGAFLAAVHETAGGDPEVEAAFDRYEPFEQLRLDPYHRTVAERHPDLADRIEREVERIRTTRSTLVHGDYSPKNVLVDESTGDTRLWVLDFEVAHWGDPIFDLAFVCSHLCIKSVYRAEHGEQYVAAAESLLAAYRDAVGLPAERERHFLTELGLLLVARVDGKSPVEYVERESTAELIRTLGRRSLTGDVETFDEFASIRRAELETV</sequence>
<dbReference type="GO" id="GO:0004672">
    <property type="term" value="F:protein kinase activity"/>
    <property type="evidence" value="ECO:0007669"/>
    <property type="project" value="InterPro"/>
</dbReference>
<dbReference type="OrthoDB" id="350437at2157"/>
<keyword evidence="3" id="KW-1185">Reference proteome</keyword>
<accession>A0A7T3KUZ5</accession>
<dbReference type="PROSITE" id="PS50011">
    <property type="entry name" value="PROTEIN_KINASE_DOM"/>
    <property type="match status" value="1"/>
</dbReference>
<dbReference type="RefSeq" id="WP_198061247.1">
    <property type="nucleotide sequence ID" value="NZ_CP065856.1"/>
</dbReference>
<dbReference type="InterPro" id="IPR051678">
    <property type="entry name" value="AGP_Transferase"/>
</dbReference>
<evidence type="ECO:0000313" key="3">
    <source>
        <dbReference type="Proteomes" id="UP000595001"/>
    </source>
</evidence>
<dbReference type="PANTHER" id="PTHR21310">
    <property type="entry name" value="AMINOGLYCOSIDE PHOSPHOTRANSFERASE-RELATED-RELATED"/>
    <property type="match status" value="1"/>
</dbReference>
<proteinExistence type="predicted"/>
<dbReference type="AlphaFoldDB" id="A0A7T3KUZ5"/>
<dbReference type="Proteomes" id="UP000595001">
    <property type="component" value="Chromosome"/>
</dbReference>
<dbReference type="GeneID" id="60590257"/>
<dbReference type="InterPro" id="IPR011009">
    <property type="entry name" value="Kinase-like_dom_sf"/>
</dbReference>
<dbReference type="Gene3D" id="3.90.1200.10">
    <property type="match status" value="1"/>
</dbReference>
<gene>
    <name evidence="2" type="ORF">I7X12_17150</name>
</gene>
<feature type="domain" description="Protein kinase" evidence="1">
    <location>
        <begin position="23"/>
        <end position="342"/>
    </location>
</feature>